<proteinExistence type="predicted"/>
<name>A0A147BCI5_IXORI</name>
<dbReference type="AlphaFoldDB" id="A0A147BCI5"/>
<protein>
    <submittedName>
        <fullName evidence="1">Putative piggybac transposable element-derived</fullName>
    </submittedName>
</protein>
<accession>A0A147BCI5</accession>
<sequence length="86" mass="9726">ETVLPGYRQRGKPPVGASPMRLEACELAYFPCQILPNAIKQNPCRQCYHVCKAQGKKSKSCWECEKCGVAIHMPICFKTFHTRKAL</sequence>
<feature type="non-terminal residue" evidence="1">
    <location>
        <position position="1"/>
    </location>
</feature>
<reference evidence="1" key="1">
    <citation type="journal article" date="2018" name="PLoS Negl. Trop. Dis.">
        <title>Sialome diversity of ticks revealed by RNAseq of single tick salivary glands.</title>
        <authorList>
            <person name="Perner J."/>
            <person name="Kropackova S."/>
            <person name="Kopacek P."/>
            <person name="Ribeiro J.M."/>
        </authorList>
    </citation>
    <scope>NUCLEOTIDE SEQUENCE</scope>
    <source>
        <strain evidence="1">Siblings of single egg batch collected in Ceske Budejovice</strain>
        <tissue evidence="1">Salivary glands</tissue>
    </source>
</reference>
<organism evidence="1">
    <name type="scientific">Ixodes ricinus</name>
    <name type="common">Common tick</name>
    <name type="synonym">Acarus ricinus</name>
    <dbReference type="NCBI Taxonomy" id="34613"/>
    <lineage>
        <taxon>Eukaryota</taxon>
        <taxon>Metazoa</taxon>
        <taxon>Ecdysozoa</taxon>
        <taxon>Arthropoda</taxon>
        <taxon>Chelicerata</taxon>
        <taxon>Arachnida</taxon>
        <taxon>Acari</taxon>
        <taxon>Parasitiformes</taxon>
        <taxon>Ixodida</taxon>
        <taxon>Ixodoidea</taxon>
        <taxon>Ixodidae</taxon>
        <taxon>Ixodinae</taxon>
        <taxon>Ixodes</taxon>
    </lineage>
</organism>
<dbReference type="EMBL" id="GEGO01006921">
    <property type="protein sequence ID" value="JAR88483.1"/>
    <property type="molecule type" value="Transcribed_RNA"/>
</dbReference>
<evidence type="ECO:0000313" key="1">
    <source>
        <dbReference type="EMBL" id="JAR88483.1"/>
    </source>
</evidence>